<dbReference type="Proteomes" id="UP001149090">
    <property type="component" value="Unassembled WGS sequence"/>
</dbReference>
<reference evidence="2" key="1">
    <citation type="submission" date="2022-10" db="EMBL/GenBank/DDBJ databases">
        <title>Novel sulphate-reducing endosymbionts in the free-living metamonad Anaeramoeba.</title>
        <authorList>
            <person name="Jerlstrom-Hultqvist J."/>
            <person name="Cepicka I."/>
            <person name="Gallot-Lavallee L."/>
            <person name="Salas-Leiva D."/>
            <person name="Curtis B.A."/>
            <person name="Zahonova K."/>
            <person name="Pipaliya S."/>
            <person name="Dacks J."/>
            <person name="Roger A.J."/>
        </authorList>
    </citation>
    <scope>NUCLEOTIDE SEQUENCE</scope>
    <source>
        <strain evidence="2">BMAN</strain>
    </source>
</reference>
<evidence type="ECO:0000313" key="2">
    <source>
        <dbReference type="EMBL" id="KAJ5066610.1"/>
    </source>
</evidence>
<evidence type="ECO:0000313" key="3">
    <source>
        <dbReference type="Proteomes" id="UP001149090"/>
    </source>
</evidence>
<comment type="caution">
    <text evidence="2">The sequence shown here is derived from an EMBL/GenBank/DDBJ whole genome shotgun (WGS) entry which is preliminary data.</text>
</comment>
<name>A0A9Q0L6A9_ANAIG</name>
<dbReference type="EMBL" id="JAPDFW010000139">
    <property type="protein sequence ID" value="KAJ5066610.1"/>
    <property type="molecule type" value="Genomic_DNA"/>
</dbReference>
<sequence length="180" mass="21741">MNRVPIETFKNKITTEIISSLNKILTLLKTRYKKVKELKNEMELTTAEIFCMKATVNKIMAIVHEEMQEHYSKTQFVSRNEKESQTNDKMKEQLNSQIKSLENHLENQKKELLLREKWLQEREEKLIQKEKDFLKLQSTKEKYTYRINKWQNELKSKYNSSPERALKTKRLSEIKEENKN</sequence>
<accession>A0A9Q0L6A9</accession>
<keyword evidence="3" id="KW-1185">Reference proteome</keyword>
<gene>
    <name evidence="2" type="ORF">M0811_13465</name>
</gene>
<dbReference type="AlphaFoldDB" id="A0A9Q0L6A9"/>
<evidence type="ECO:0000256" key="1">
    <source>
        <dbReference type="SAM" id="MobiDB-lite"/>
    </source>
</evidence>
<feature type="region of interest" description="Disordered" evidence="1">
    <location>
        <begin position="158"/>
        <end position="180"/>
    </location>
</feature>
<proteinExistence type="predicted"/>
<feature type="compositionally biased region" description="Basic and acidic residues" evidence="1">
    <location>
        <begin position="164"/>
        <end position="180"/>
    </location>
</feature>
<organism evidence="2 3">
    <name type="scientific">Anaeramoeba ignava</name>
    <name type="common">Anaerobic marine amoeba</name>
    <dbReference type="NCBI Taxonomy" id="1746090"/>
    <lineage>
        <taxon>Eukaryota</taxon>
        <taxon>Metamonada</taxon>
        <taxon>Anaeramoebidae</taxon>
        <taxon>Anaeramoeba</taxon>
    </lineage>
</organism>
<protein>
    <submittedName>
        <fullName evidence="2">Kinetochore protein sos7</fullName>
    </submittedName>
</protein>